<reference evidence="6 7" key="5">
    <citation type="journal article" date="2010" name="Appl. Environ. Microbiol.">
        <title>phrR-like gene praR of Azorhizobium caulinodans ORS571 is essential for symbiosis with Sesbania rostrata and is involved in expression of reb genes.</title>
        <authorList>
            <person name="Akiba N."/>
            <person name="Aono T."/>
            <person name="Toyazaki H."/>
            <person name="Sato S."/>
            <person name="Oyaizu H."/>
        </authorList>
    </citation>
    <scope>NUCLEOTIDE SEQUENCE [LARGE SCALE GENOMIC DNA]</scope>
    <source>
        <strain evidence="7">ATCC 43989 / DSM 5975 / JCM 20966 / LMG 6465 / NBRC 14845 / NCIMB 13405 / ORS 571</strain>
    </source>
</reference>
<dbReference type="GO" id="GO:0003700">
    <property type="term" value="F:DNA-binding transcription factor activity"/>
    <property type="evidence" value="ECO:0007669"/>
    <property type="project" value="InterPro"/>
</dbReference>
<comment type="similarity">
    <text evidence="1">Belongs to the LysR transcriptional regulatory family.</text>
</comment>
<dbReference type="SUPFAM" id="SSF53850">
    <property type="entry name" value="Periplasmic binding protein-like II"/>
    <property type="match status" value="1"/>
</dbReference>
<reference evidence="7" key="2">
    <citation type="submission" date="2007-04" db="EMBL/GenBank/DDBJ databases">
        <title>Complete genome sequence of the nitrogen-fixing bacterium Azorhizobium caulinodans ORS571.</title>
        <authorList>
            <person name="Lee K.B."/>
            <person name="Backer P.D."/>
            <person name="Aono T."/>
            <person name="Liu C.T."/>
            <person name="Suzuki S."/>
            <person name="Suzuki T."/>
            <person name="Kaneko T."/>
            <person name="Yamada M."/>
            <person name="Tabata S."/>
            <person name="Kupfer D.M."/>
            <person name="Najar F.Z."/>
            <person name="Wiley G.B."/>
            <person name="Roe B."/>
            <person name="Binnewies T."/>
            <person name="Ussery D."/>
            <person name="Vereecke D."/>
            <person name="Gevers D."/>
            <person name="Holsters M."/>
            <person name="Oyaizu H."/>
        </authorList>
    </citation>
    <scope>NUCLEOTIDE SEQUENCE [LARGE SCALE GENOMIC DNA]</scope>
    <source>
        <strain evidence="7">ATCC 43989 / DSM 5975 / JCM 20966 / LMG 6465 / NBRC 14845 / NCIMB 13405 / ORS 571</strain>
    </source>
</reference>
<evidence type="ECO:0000259" key="5">
    <source>
        <dbReference type="PROSITE" id="PS50931"/>
    </source>
</evidence>
<protein>
    <submittedName>
        <fullName evidence="6">Transcriptional regulatory protein</fullName>
    </submittedName>
</protein>
<dbReference type="InterPro" id="IPR036390">
    <property type="entry name" value="WH_DNA-bd_sf"/>
</dbReference>
<dbReference type="PANTHER" id="PTHR30346">
    <property type="entry name" value="TRANSCRIPTIONAL DUAL REGULATOR HCAR-RELATED"/>
    <property type="match status" value="1"/>
</dbReference>
<dbReference type="KEGG" id="azc:AZC_2465"/>
<dbReference type="EMBL" id="AP009384">
    <property type="protein sequence ID" value="BAF88463.1"/>
    <property type="molecule type" value="Genomic_DNA"/>
</dbReference>
<dbReference type="InterPro" id="IPR000847">
    <property type="entry name" value="LysR_HTH_N"/>
</dbReference>
<reference evidence="6 7" key="3">
    <citation type="journal article" date="2008" name="BMC Genomics">
        <title>The genome of the versatile nitrogen fixer Azorhizobium caulinodans ORS571.</title>
        <authorList>
            <person name="Lee KB."/>
            <person name="Backer P.D."/>
            <person name="Aono T."/>
            <person name="Liu CT."/>
            <person name="Suzuki S."/>
            <person name="Suzuki T."/>
            <person name="Kaneko T."/>
            <person name="Yamada M."/>
            <person name="Tabata S."/>
            <person name="Kupfer D.M."/>
            <person name="Najar F.Z."/>
            <person name="Wiley G.B."/>
            <person name="Roe B."/>
            <person name="Binnewies T.T."/>
            <person name="Ussery D.W."/>
            <person name="D'Haeze W."/>
            <person name="Herder J.D."/>
            <person name="Gevers D."/>
            <person name="Vereecke D."/>
            <person name="Holsters M."/>
            <person name="Oyaizu H."/>
        </authorList>
    </citation>
    <scope>NUCLEOTIDE SEQUENCE [LARGE SCALE GENOMIC DNA]</scope>
    <source>
        <strain evidence="7">ATCC 43989 / DSM 5975 / JCM 20966 / LMG 6465 / NBRC 14845 / NCIMB 13405 / ORS 571</strain>
    </source>
</reference>
<reference evidence="6 7" key="4">
    <citation type="journal article" date="2009" name="Appl. Environ. Microbiol.">
        <title>Comparative genome-wide transcriptional profiling of Azorhizobium caulinodans ORS571 grown under free-living and symbiotic conditions.</title>
        <authorList>
            <person name="Tsukada S."/>
            <person name="Aono T."/>
            <person name="Akiba N."/>
            <person name="Lee KB."/>
            <person name="Liu CT."/>
            <person name="Toyazaki H."/>
            <person name="Oyaizu H."/>
        </authorList>
    </citation>
    <scope>NUCLEOTIDE SEQUENCE [LARGE SCALE GENOMIC DNA]</scope>
    <source>
        <strain evidence="7">ATCC 43989 / DSM 5975 / JCM 20966 / LMG 6465 / NBRC 14845 / NCIMB 13405 / ORS 571</strain>
    </source>
</reference>
<dbReference type="STRING" id="438753.AZC_2465"/>
<keyword evidence="4" id="KW-0804">Transcription</keyword>
<evidence type="ECO:0000313" key="7">
    <source>
        <dbReference type="Proteomes" id="UP000000270"/>
    </source>
</evidence>
<organism evidence="6 7">
    <name type="scientific">Azorhizobium caulinodans (strain ATCC 43989 / DSM 5975 / JCM 20966 / LMG 6465 / NBRC 14845 / NCIMB 13405 / ORS 571)</name>
    <dbReference type="NCBI Taxonomy" id="438753"/>
    <lineage>
        <taxon>Bacteria</taxon>
        <taxon>Pseudomonadati</taxon>
        <taxon>Pseudomonadota</taxon>
        <taxon>Alphaproteobacteria</taxon>
        <taxon>Hyphomicrobiales</taxon>
        <taxon>Xanthobacteraceae</taxon>
        <taxon>Azorhizobium</taxon>
    </lineage>
</organism>
<dbReference type="GO" id="GO:0003677">
    <property type="term" value="F:DNA binding"/>
    <property type="evidence" value="ECO:0007669"/>
    <property type="project" value="UniProtKB-KW"/>
</dbReference>
<dbReference type="eggNOG" id="COG0583">
    <property type="taxonomic scope" value="Bacteria"/>
</dbReference>
<reference evidence="6 7" key="1">
    <citation type="journal article" date="2007" name="Appl. Environ. Microbiol.">
        <title>Rhizobial factors required for stem nodule maturation and maintenance in Sesbania rostrata-Azorhizobium caulinodans ORS571 symbiosis.</title>
        <authorList>
            <person name="Suzuki S."/>
            <person name="Aono T."/>
            <person name="Lee KB."/>
            <person name="Suzuki T."/>
            <person name="Liu CT."/>
            <person name="Miwa H."/>
            <person name="Wakao S."/>
            <person name="Iki T."/>
            <person name="Oyaizu H."/>
        </authorList>
    </citation>
    <scope>NUCLEOTIDE SEQUENCE [LARGE SCALE GENOMIC DNA]</scope>
    <source>
        <strain evidence="7">ATCC 43989 / DSM 5975 / JCM 20966 / LMG 6465 / NBRC 14845 / NCIMB 13405 / ORS 571</strain>
    </source>
</reference>
<dbReference type="Pfam" id="PF03466">
    <property type="entry name" value="LysR_substrate"/>
    <property type="match status" value="1"/>
</dbReference>
<dbReference type="InterPro" id="IPR036388">
    <property type="entry name" value="WH-like_DNA-bd_sf"/>
</dbReference>
<name>A8IA52_AZOC5</name>
<evidence type="ECO:0000256" key="4">
    <source>
        <dbReference type="ARBA" id="ARBA00023163"/>
    </source>
</evidence>
<dbReference type="PANTHER" id="PTHR30346:SF0">
    <property type="entry name" value="HCA OPERON TRANSCRIPTIONAL ACTIVATOR HCAR"/>
    <property type="match status" value="1"/>
</dbReference>
<dbReference type="Proteomes" id="UP000000270">
    <property type="component" value="Chromosome"/>
</dbReference>
<accession>A8IA52</accession>
<dbReference type="GO" id="GO:0032993">
    <property type="term" value="C:protein-DNA complex"/>
    <property type="evidence" value="ECO:0007669"/>
    <property type="project" value="TreeGrafter"/>
</dbReference>
<sequence>MRFDLRHIRSFIVLAETLHFGRAAERLNMTQPGMSRLIGELEREVGVPLFRRTTRTVELTEAGKAFLGECALAMDRLDRAVSIARRTAKGETGILRIAYMDFAINGRLPELLRSFSRMRPDIRLELSFIATLKQYEALLADRIDIGFLIGPVDQPGLASYTFDRDRYVVLLPTTHPLSNVRNLRLSDLAREPFVLGSGENWGAFRNQLFALCHRAGFVPDIVQEASSSEGIFGLVAAGAGISLYASCVRNLQRRGIVIREIEDTPDQLLTCAAWISPTQSPGVQVFVDFLSQVWGGQIASA</sequence>
<dbReference type="CDD" id="cd08414">
    <property type="entry name" value="PBP2_LTTR_aromatics_like"/>
    <property type="match status" value="1"/>
</dbReference>
<evidence type="ECO:0000256" key="3">
    <source>
        <dbReference type="ARBA" id="ARBA00023125"/>
    </source>
</evidence>
<keyword evidence="7" id="KW-1185">Reference proteome</keyword>
<dbReference type="HOGENOM" id="CLU_039613_6_4_5"/>
<dbReference type="InterPro" id="IPR005119">
    <property type="entry name" value="LysR_subst-bd"/>
</dbReference>
<reference evidence="6 7" key="6">
    <citation type="journal article" date="2011" name="Appl. Environ. Microbiol.">
        <title>Involvement of the azorhizobial chromosome partition gene (parA) in the onset of bacteroid differentiation during Sesbania rostrata stem nodule development.</title>
        <authorList>
            <person name="Liu CT."/>
            <person name="Lee KB."/>
            <person name="Wang YS."/>
            <person name="Peng MH."/>
            <person name="Lee KT."/>
            <person name="Suzuki S."/>
            <person name="Suzuki T."/>
            <person name="Oyaizu H."/>
        </authorList>
    </citation>
    <scope>NUCLEOTIDE SEQUENCE [LARGE SCALE GENOMIC DNA]</scope>
    <source>
        <strain evidence="7">ATCC 43989 / DSM 5975 / JCM 20966 / LMG 6465 / NBRC 14845 / NCIMB 13405 / ORS 571</strain>
    </source>
</reference>
<keyword evidence="2" id="KW-0805">Transcription regulation</keyword>
<gene>
    <name evidence="6" type="primary">lysR</name>
    <name evidence="6" type="ordered locus">AZC_2465</name>
</gene>
<dbReference type="PROSITE" id="PS50931">
    <property type="entry name" value="HTH_LYSR"/>
    <property type="match status" value="1"/>
</dbReference>
<keyword evidence="3" id="KW-0238">DNA-binding</keyword>
<dbReference type="AlphaFoldDB" id="A8IA52"/>
<dbReference type="Gene3D" id="1.10.10.10">
    <property type="entry name" value="Winged helix-like DNA-binding domain superfamily/Winged helix DNA-binding domain"/>
    <property type="match status" value="1"/>
</dbReference>
<proteinExistence type="inferred from homology"/>
<dbReference type="FunFam" id="1.10.10.10:FF:000001">
    <property type="entry name" value="LysR family transcriptional regulator"/>
    <property type="match status" value="1"/>
</dbReference>
<dbReference type="Pfam" id="PF00126">
    <property type="entry name" value="HTH_1"/>
    <property type="match status" value="1"/>
</dbReference>
<feature type="domain" description="HTH lysR-type" evidence="5">
    <location>
        <begin position="3"/>
        <end position="60"/>
    </location>
</feature>
<evidence type="ECO:0000256" key="2">
    <source>
        <dbReference type="ARBA" id="ARBA00023015"/>
    </source>
</evidence>
<evidence type="ECO:0000256" key="1">
    <source>
        <dbReference type="ARBA" id="ARBA00009437"/>
    </source>
</evidence>
<dbReference type="PRINTS" id="PR00039">
    <property type="entry name" value="HTHLYSR"/>
</dbReference>
<dbReference type="RefSeq" id="WP_012170991.1">
    <property type="nucleotide sequence ID" value="NC_009937.1"/>
</dbReference>
<evidence type="ECO:0000313" key="6">
    <source>
        <dbReference type="EMBL" id="BAF88463.1"/>
    </source>
</evidence>
<dbReference type="Gene3D" id="3.40.190.10">
    <property type="entry name" value="Periplasmic binding protein-like II"/>
    <property type="match status" value="2"/>
</dbReference>
<dbReference type="SUPFAM" id="SSF46785">
    <property type="entry name" value="Winged helix' DNA-binding domain"/>
    <property type="match status" value="1"/>
</dbReference>